<accession>A0AAV9QHV0</accession>
<evidence type="ECO:0000256" key="1">
    <source>
        <dbReference type="SAM" id="MobiDB-lite"/>
    </source>
</evidence>
<reference evidence="2 3" key="1">
    <citation type="submission" date="2023-06" db="EMBL/GenBank/DDBJ databases">
        <title>Black Yeasts Isolated from many extreme environments.</title>
        <authorList>
            <person name="Coleine C."/>
            <person name="Stajich J.E."/>
            <person name="Selbmann L."/>
        </authorList>
    </citation>
    <scope>NUCLEOTIDE SEQUENCE [LARGE SCALE GENOMIC DNA]</scope>
    <source>
        <strain evidence="2 3">CCFEE 5887</strain>
    </source>
</reference>
<evidence type="ECO:0000313" key="2">
    <source>
        <dbReference type="EMBL" id="KAK5542215.1"/>
    </source>
</evidence>
<name>A0AAV9QHV0_9PEZI</name>
<feature type="region of interest" description="Disordered" evidence="1">
    <location>
        <begin position="1"/>
        <end position="41"/>
    </location>
</feature>
<dbReference type="PANTHER" id="PTHR37540:SF5">
    <property type="entry name" value="TRANSCRIPTION FACTOR DOMAIN-CONTAINING PROTEIN"/>
    <property type="match status" value="1"/>
</dbReference>
<sequence>MSPAPSISDRPELASASSNALDSDDNPSISVTATDSISTPGPTIHSDDSILQFYTANFCVHCRSRDSLDTAVAYMREHEASRNLLLAYAYATRWKLLSSPETVQDQVDAQTHYGRGTNVLWNRLCDADHASSDSNIQAVLLLMAYTSDFGQSREVELHAEALRTMIEQRGGIDTFGHHPALQDQLRVIDQSREFHLTLGCETSCPSALRFPGGVRLSSSIQ</sequence>
<gene>
    <name evidence="2" type="ORF">LTR25_002100</name>
</gene>
<organism evidence="2 3">
    <name type="scientific">Vermiconidia calcicola</name>
    <dbReference type="NCBI Taxonomy" id="1690605"/>
    <lineage>
        <taxon>Eukaryota</taxon>
        <taxon>Fungi</taxon>
        <taxon>Dikarya</taxon>
        <taxon>Ascomycota</taxon>
        <taxon>Pezizomycotina</taxon>
        <taxon>Dothideomycetes</taxon>
        <taxon>Dothideomycetidae</taxon>
        <taxon>Mycosphaerellales</taxon>
        <taxon>Extremaceae</taxon>
        <taxon>Vermiconidia</taxon>
    </lineage>
</organism>
<keyword evidence="3" id="KW-1185">Reference proteome</keyword>
<feature type="compositionally biased region" description="Polar residues" evidence="1">
    <location>
        <begin position="27"/>
        <end position="41"/>
    </location>
</feature>
<comment type="caution">
    <text evidence="2">The sequence shown here is derived from an EMBL/GenBank/DDBJ whole genome shotgun (WGS) entry which is preliminary data.</text>
</comment>
<dbReference type="PANTHER" id="PTHR37540">
    <property type="entry name" value="TRANSCRIPTION FACTOR (ACR-2), PUTATIVE-RELATED-RELATED"/>
    <property type="match status" value="1"/>
</dbReference>
<proteinExistence type="predicted"/>
<dbReference type="EMBL" id="JAXLQG010000003">
    <property type="protein sequence ID" value="KAK5542215.1"/>
    <property type="molecule type" value="Genomic_DNA"/>
</dbReference>
<dbReference type="Proteomes" id="UP001345827">
    <property type="component" value="Unassembled WGS sequence"/>
</dbReference>
<evidence type="ECO:0000313" key="3">
    <source>
        <dbReference type="Proteomes" id="UP001345827"/>
    </source>
</evidence>
<protein>
    <submittedName>
        <fullName evidence="2">Uncharacterized protein</fullName>
    </submittedName>
</protein>
<dbReference type="AlphaFoldDB" id="A0AAV9QHV0"/>